<sequence>MDQLPISPVPDGTSVLAGEEEKEMDYNNDTYSWIPFLDEDDPLPGQICPYAATSEVSIKTMIEIASPTPDDIVVDLGCGDGRIVIQAAKIFGIRGVGLDINPELIESANRIAKEEGVEHLVCFKLLNFAQDSFDFTLKSMGFQGETPHIYPTLITCYLIPKALKTIEPKLKSLLRNLNNNQEQPRHKDIRISSIVFNFERWQEIDKNEKLKIYLYDKTSADVVPKSTDSANPIFI</sequence>
<dbReference type="GO" id="GO:0005739">
    <property type="term" value="C:mitochondrion"/>
    <property type="evidence" value="ECO:0007669"/>
    <property type="project" value="TreeGrafter"/>
</dbReference>
<dbReference type="GO" id="GO:0032259">
    <property type="term" value="P:methylation"/>
    <property type="evidence" value="ECO:0007669"/>
    <property type="project" value="UniProtKB-KW"/>
</dbReference>
<evidence type="ECO:0000256" key="2">
    <source>
        <dbReference type="ARBA" id="ARBA00022603"/>
    </source>
</evidence>
<dbReference type="AlphaFoldDB" id="A0A8J4Q0W5"/>
<keyword evidence="4" id="KW-0949">S-adenosyl-L-methionine</keyword>
<keyword evidence="3" id="KW-0808">Transferase</keyword>
<dbReference type="Gene3D" id="3.40.50.150">
    <property type="entry name" value="Vaccinia Virus protein VP39"/>
    <property type="match status" value="1"/>
</dbReference>
<dbReference type="OrthoDB" id="66144at2759"/>
<dbReference type="SUPFAM" id="SSF53335">
    <property type="entry name" value="S-adenosyl-L-methionine-dependent methyltransferases"/>
    <property type="match status" value="1"/>
</dbReference>
<dbReference type="GO" id="GO:1905706">
    <property type="term" value="P:regulation of mitochondrial ATP synthesis coupled proton transport"/>
    <property type="evidence" value="ECO:0007669"/>
    <property type="project" value="TreeGrafter"/>
</dbReference>
<dbReference type="InterPro" id="IPR029063">
    <property type="entry name" value="SAM-dependent_MTases_sf"/>
</dbReference>
<organism evidence="6 7">
    <name type="scientific">Polysphondylium violaceum</name>
    <dbReference type="NCBI Taxonomy" id="133409"/>
    <lineage>
        <taxon>Eukaryota</taxon>
        <taxon>Amoebozoa</taxon>
        <taxon>Evosea</taxon>
        <taxon>Eumycetozoa</taxon>
        <taxon>Dictyostelia</taxon>
        <taxon>Dictyosteliales</taxon>
        <taxon>Dictyosteliaceae</taxon>
        <taxon>Polysphondylium</taxon>
    </lineage>
</organism>
<reference evidence="6" key="1">
    <citation type="submission" date="2020-01" db="EMBL/GenBank/DDBJ databases">
        <title>Development of genomics and gene disruption for Polysphondylium violaceum indicates a role for the polyketide synthase stlB in stalk morphogenesis.</title>
        <authorList>
            <person name="Narita B."/>
            <person name="Kawabe Y."/>
            <person name="Kin K."/>
            <person name="Saito T."/>
            <person name="Gibbs R."/>
            <person name="Kuspa A."/>
            <person name="Muzny D."/>
            <person name="Queller D."/>
            <person name="Richards S."/>
            <person name="Strassman J."/>
            <person name="Sucgang R."/>
            <person name="Worley K."/>
            <person name="Schaap P."/>
        </authorList>
    </citation>
    <scope>NUCLEOTIDE SEQUENCE</scope>
    <source>
        <strain evidence="6">QSvi11</strain>
    </source>
</reference>
<dbReference type="InterPro" id="IPR026170">
    <property type="entry name" value="FAM173A/B"/>
</dbReference>
<dbReference type="InterPro" id="IPR025714">
    <property type="entry name" value="Methyltranfer_dom"/>
</dbReference>
<protein>
    <recommendedName>
        <fullName evidence="5">Methyltransferase domain-containing protein</fullName>
    </recommendedName>
</protein>
<dbReference type="GO" id="GO:0016279">
    <property type="term" value="F:protein-lysine N-methyltransferase activity"/>
    <property type="evidence" value="ECO:0007669"/>
    <property type="project" value="InterPro"/>
</dbReference>
<evidence type="ECO:0000313" key="6">
    <source>
        <dbReference type="EMBL" id="KAF2077150.1"/>
    </source>
</evidence>
<evidence type="ECO:0000259" key="5">
    <source>
        <dbReference type="Pfam" id="PF13847"/>
    </source>
</evidence>
<dbReference type="EMBL" id="AJWJ01000037">
    <property type="protein sequence ID" value="KAF2077150.1"/>
    <property type="molecule type" value="Genomic_DNA"/>
</dbReference>
<comment type="caution">
    <text evidence="6">The sequence shown here is derived from an EMBL/GenBank/DDBJ whole genome shotgun (WGS) entry which is preliminary data.</text>
</comment>
<dbReference type="CDD" id="cd02440">
    <property type="entry name" value="AdoMet_MTases"/>
    <property type="match status" value="1"/>
</dbReference>
<evidence type="ECO:0000256" key="3">
    <source>
        <dbReference type="ARBA" id="ARBA00022679"/>
    </source>
</evidence>
<name>A0A8J4Q0W5_9MYCE</name>
<dbReference type="Pfam" id="PF13847">
    <property type="entry name" value="Methyltransf_31"/>
    <property type="match status" value="1"/>
</dbReference>
<proteinExistence type="inferred from homology"/>
<gene>
    <name evidence="6" type="ORF">CYY_001535</name>
</gene>
<keyword evidence="7" id="KW-1185">Reference proteome</keyword>
<keyword evidence="2" id="KW-0489">Methyltransferase</keyword>
<accession>A0A8J4Q0W5</accession>
<evidence type="ECO:0000256" key="4">
    <source>
        <dbReference type="ARBA" id="ARBA00022691"/>
    </source>
</evidence>
<comment type="similarity">
    <text evidence="1">Belongs to the ANT/ATPSC lysine N-methyltransferase family.</text>
</comment>
<dbReference type="PANTHER" id="PTHR13610">
    <property type="entry name" value="METHYLTRANSFERASE DOMAIN-CONTAINING PROTEIN"/>
    <property type="match status" value="1"/>
</dbReference>
<evidence type="ECO:0000313" key="7">
    <source>
        <dbReference type="Proteomes" id="UP000695562"/>
    </source>
</evidence>
<evidence type="ECO:0000256" key="1">
    <source>
        <dbReference type="ARBA" id="ARBA00010633"/>
    </source>
</evidence>
<dbReference type="PANTHER" id="PTHR13610:SF11">
    <property type="entry name" value="METHYLTRANSFERASE DOMAIN-CONTAINING PROTEIN"/>
    <property type="match status" value="1"/>
</dbReference>
<dbReference type="Proteomes" id="UP000695562">
    <property type="component" value="Unassembled WGS sequence"/>
</dbReference>
<feature type="domain" description="Methyltransferase" evidence="5">
    <location>
        <begin position="70"/>
        <end position="138"/>
    </location>
</feature>